<dbReference type="Gramene" id="MELO3C028845.2.1">
    <property type="protein sequence ID" value="MELO3C028845.2.1"/>
    <property type="gene ID" value="MELO3C028845.2"/>
</dbReference>
<sequence length="207" mass="23632">MFVKAEEECAVSLVDSGSLLLVKIEALQFCSASLQPMNGILMRYLVYDCYRPTLYHPEFPITLIGLHLTVLFFIQLDDIAVTREARRADPAMMIELLFRHADLPVSANMDFLYLQHWLPPFHDYGQPNWSFCQFPESQAAPLHNPGIQMWLKYYIGLPILLWFLITHHWRADVPIVAPMAPHSATLGQNPLSVPLQNVSTLITLLDT</sequence>
<accession>A0A9I9E505</accession>
<dbReference type="EnsemblPlants" id="MELO3C028845.2.1">
    <property type="protein sequence ID" value="MELO3C028845.2.1"/>
    <property type="gene ID" value="MELO3C028845.2"/>
</dbReference>
<organism evidence="1">
    <name type="scientific">Cucumis melo</name>
    <name type="common">Muskmelon</name>
    <dbReference type="NCBI Taxonomy" id="3656"/>
    <lineage>
        <taxon>Eukaryota</taxon>
        <taxon>Viridiplantae</taxon>
        <taxon>Streptophyta</taxon>
        <taxon>Embryophyta</taxon>
        <taxon>Tracheophyta</taxon>
        <taxon>Spermatophyta</taxon>
        <taxon>Magnoliopsida</taxon>
        <taxon>eudicotyledons</taxon>
        <taxon>Gunneridae</taxon>
        <taxon>Pentapetalae</taxon>
        <taxon>rosids</taxon>
        <taxon>fabids</taxon>
        <taxon>Cucurbitales</taxon>
        <taxon>Cucurbitaceae</taxon>
        <taxon>Benincaseae</taxon>
        <taxon>Cucumis</taxon>
    </lineage>
</organism>
<proteinExistence type="predicted"/>
<name>A0A9I9E505_CUCME</name>
<reference evidence="1" key="1">
    <citation type="submission" date="2023-03" db="UniProtKB">
        <authorList>
            <consortium name="EnsemblPlants"/>
        </authorList>
    </citation>
    <scope>IDENTIFICATION</scope>
</reference>
<protein>
    <submittedName>
        <fullName evidence="1">Uncharacterized protein</fullName>
    </submittedName>
</protein>
<evidence type="ECO:0000313" key="1">
    <source>
        <dbReference type="EnsemblPlants" id="MELO3C028845.2.1"/>
    </source>
</evidence>
<dbReference type="AlphaFoldDB" id="A0A9I9E505"/>